<gene>
    <name evidence="6" type="ORF">U725_01415</name>
</gene>
<comment type="similarity">
    <text evidence="1 5">Belongs to the 5-formyltetrahydrofolate cyclo-ligase family.</text>
</comment>
<dbReference type="EMBL" id="AZSI01000048">
    <property type="protein sequence ID" value="KEY62256.1"/>
    <property type="molecule type" value="Genomic_DNA"/>
</dbReference>
<dbReference type="PIRSF" id="PIRSF006806">
    <property type="entry name" value="FTHF_cligase"/>
    <property type="match status" value="1"/>
</dbReference>
<feature type="binding site" evidence="4">
    <location>
        <begin position="125"/>
        <end position="133"/>
    </location>
    <ligand>
        <name>ATP</name>
        <dbReference type="ChEBI" id="CHEBI:30616"/>
    </ligand>
</feature>
<organism evidence="6 7">
    <name type="scientific">Lactococcus cremoris subsp. cremoris GE214</name>
    <dbReference type="NCBI Taxonomy" id="1415168"/>
    <lineage>
        <taxon>Bacteria</taxon>
        <taxon>Bacillati</taxon>
        <taxon>Bacillota</taxon>
        <taxon>Bacilli</taxon>
        <taxon>Lactobacillales</taxon>
        <taxon>Streptococcaceae</taxon>
        <taxon>Lactococcus</taxon>
        <taxon>Lactococcus cremoris subsp. cremoris</taxon>
    </lineage>
</organism>
<dbReference type="Proteomes" id="UP000028401">
    <property type="component" value="Unassembled WGS sequence"/>
</dbReference>
<dbReference type="Gene3D" id="3.40.50.10420">
    <property type="entry name" value="NagB/RpiA/CoA transferase-like"/>
    <property type="match status" value="1"/>
</dbReference>
<dbReference type="InterPro" id="IPR024185">
    <property type="entry name" value="FTHF_cligase-like_sf"/>
</dbReference>
<keyword evidence="6" id="KW-0436">Ligase</keyword>
<dbReference type="InterPro" id="IPR037171">
    <property type="entry name" value="NagB/RpiA_transferase-like"/>
</dbReference>
<dbReference type="RefSeq" id="WP_042748316.1">
    <property type="nucleotide sequence ID" value="NZ_AZSI01000048.1"/>
</dbReference>
<dbReference type="GO" id="GO:0009396">
    <property type="term" value="P:folic acid-containing compound biosynthetic process"/>
    <property type="evidence" value="ECO:0007669"/>
    <property type="project" value="TreeGrafter"/>
</dbReference>
<accession>A0A084AAC7</accession>
<dbReference type="InterPro" id="IPR002698">
    <property type="entry name" value="FTHF_cligase"/>
</dbReference>
<dbReference type="EC" id="6.3.3.2" evidence="5"/>
<dbReference type="GO" id="GO:0046872">
    <property type="term" value="F:metal ion binding"/>
    <property type="evidence" value="ECO:0007669"/>
    <property type="project" value="UniProtKB-KW"/>
</dbReference>
<dbReference type="GO" id="GO:0030272">
    <property type="term" value="F:5-formyltetrahydrofolate cyclo-ligase activity"/>
    <property type="evidence" value="ECO:0007669"/>
    <property type="project" value="UniProtKB-EC"/>
</dbReference>
<dbReference type="AlphaFoldDB" id="A0A084AAC7"/>
<dbReference type="GO" id="GO:0035999">
    <property type="term" value="P:tetrahydrofolate interconversion"/>
    <property type="evidence" value="ECO:0007669"/>
    <property type="project" value="TreeGrafter"/>
</dbReference>
<feature type="binding site" evidence="4">
    <location>
        <begin position="4"/>
        <end position="8"/>
    </location>
    <ligand>
        <name>ATP</name>
        <dbReference type="ChEBI" id="CHEBI:30616"/>
    </ligand>
</feature>
<reference evidence="6 7" key="1">
    <citation type="submission" date="2014-06" db="EMBL/GenBank/DDBJ databases">
        <title>Draft genome sequence of the putrescine producing strain Lactococcus lactis subsp cremoris GE214.</title>
        <authorList>
            <person name="Ladero V."/>
            <person name="Linares D.M."/>
            <person name="del Rio B."/>
            <person name="Mayo B."/>
            <person name="Martin M.C."/>
            <person name="Fernandez M."/>
            <person name="Alvarez M.A."/>
        </authorList>
    </citation>
    <scope>NUCLEOTIDE SEQUENCE [LARGE SCALE GENOMIC DNA]</scope>
    <source>
        <strain evidence="6 7">GE214</strain>
    </source>
</reference>
<keyword evidence="2 4" id="KW-0547">Nucleotide-binding</keyword>
<keyword evidence="5" id="KW-0460">Magnesium</keyword>
<name>A0A084AAC7_LACLC</name>
<dbReference type="SUPFAM" id="SSF100950">
    <property type="entry name" value="NagB/RpiA/CoA transferase-like"/>
    <property type="match status" value="1"/>
</dbReference>
<sequence>MESKVENRKKILQMLKNFSDYEKGCQNKEVLEQLTASSDWKSAKKIALYMSMPIEFNLTELFDQSDDKEILIPKCLPQRQMIFAKYDKENLVRSKFGLLEPKSDLAIEPDFILVPGLIWNDEGHRIGFGGGYYDRYLANFEGMTASVLYDFQKMDFAAEAHDIAVKKLFIGRKNNEF</sequence>
<evidence type="ECO:0000313" key="6">
    <source>
        <dbReference type="EMBL" id="KEY62256.1"/>
    </source>
</evidence>
<evidence type="ECO:0000256" key="1">
    <source>
        <dbReference type="ARBA" id="ARBA00010638"/>
    </source>
</evidence>
<evidence type="ECO:0000313" key="7">
    <source>
        <dbReference type="Proteomes" id="UP000028401"/>
    </source>
</evidence>
<dbReference type="PANTHER" id="PTHR23407">
    <property type="entry name" value="ATPASE INHIBITOR/5-FORMYLTETRAHYDROFOLATE CYCLO-LIGASE"/>
    <property type="match status" value="1"/>
</dbReference>
<proteinExistence type="inferred from homology"/>
<dbReference type="Pfam" id="PF01812">
    <property type="entry name" value="5-FTHF_cyc-lig"/>
    <property type="match status" value="1"/>
</dbReference>
<feature type="binding site" evidence="4">
    <location>
        <position position="55"/>
    </location>
    <ligand>
        <name>substrate</name>
    </ligand>
</feature>
<evidence type="ECO:0000256" key="4">
    <source>
        <dbReference type="PIRSR" id="PIRSR006806-1"/>
    </source>
</evidence>
<comment type="caution">
    <text evidence="6">The sequence shown here is derived from an EMBL/GenBank/DDBJ whole genome shotgun (WGS) entry which is preliminary data.</text>
</comment>
<comment type="cofactor">
    <cofactor evidence="5">
        <name>Mg(2+)</name>
        <dbReference type="ChEBI" id="CHEBI:18420"/>
    </cofactor>
</comment>
<comment type="catalytic activity">
    <reaction evidence="5">
        <text>(6S)-5-formyl-5,6,7,8-tetrahydrofolate + ATP = (6R)-5,10-methenyltetrahydrofolate + ADP + phosphate</text>
        <dbReference type="Rhea" id="RHEA:10488"/>
        <dbReference type="ChEBI" id="CHEBI:30616"/>
        <dbReference type="ChEBI" id="CHEBI:43474"/>
        <dbReference type="ChEBI" id="CHEBI:57455"/>
        <dbReference type="ChEBI" id="CHEBI:57457"/>
        <dbReference type="ChEBI" id="CHEBI:456216"/>
        <dbReference type="EC" id="6.3.3.2"/>
    </reaction>
</comment>
<evidence type="ECO:0000256" key="2">
    <source>
        <dbReference type="ARBA" id="ARBA00022741"/>
    </source>
</evidence>
<keyword evidence="5" id="KW-0479">Metal-binding</keyword>
<protein>
    <recommendedName>
        <fullName evidence="5">5-formyltetrahydrofolate cyclo-ligase</fullName>
        <ecNumber evidence="5">6.3.3.2</ecNumber>
    </recommendedName>
</protein>
<evidence type="ECO:0000256" key="3">
    <source>
        <dbReference type="ARBA" id="ARBA00022840"/>
    </source>
</evidence>
<feature type="binding site" evidence="4">
    <location>
        <position position="50"/>
    </location>
    <ligand>
        <name>substrate</name>
    </ligand>
</feature>
<dbReference type="GO" id="GO:0005524">
    <property type="term" value="F:ATP binding"/>
    <property type="evidence" value="ECO:0007669"/>
    <property type="project" value="UniProtKB-KW"/>
</dbReference>
<evidence type="ECO:0000256" key="5">
    <source>
        <dbReference type="RuleBase" id="RU361279"/>
    </source>
</evidence>
<keyword evidence="3 4" id="KW-0067">ATP-binding</keyword>
<dbReference type="PATRIC" id="fig|1415168.3.peg.1480"/>
<dbReference type="PANTHER" id="PTHR23407:SF1">
    <property type="entry name" value="5-FORMYLTETRAHYDROFOLATE CYCLO-LIGASE"/>
    <property type="match status" value="1"/>
</dbReference>
<dbReference type="NCBIfam" id="TIGR02727">
    <property type="entry name" value="MTHFS_bact"/>
    <property type="match status" value="1"/>
</dbReference>